<keyword evidence="4 11" id="KW-0679">Respiratory chain</keyword>
<dbReference type="Pfam" id="PF06212">
    <property type="entry name" value="GRIM-19"/>
    <property type="match status" value="1"/>
</dbReference>
<evidence type="ECO:0000256" key="2">
    <source>
        <dbReference type="ARBA" id="ARBA00007312"/>
    </source>
</evidence>
<accession>A0A9Q3D7C6</accession>
<evidence type="ECO:0000256" key="3">
    <source>
        <dbReference type="ARBA" id="ARBA00022448"/>
    </source>
</evidence>
<keyword evidence="7 11" id="KW-0249">Electron transport</keyword>
<evidence type="ECO:0000256" key="5">
    <source>
        <dbReference type="ARBA" id="ARBA00022692"/>
    </source>
</evidence>
<keyword evidence="14" id="KW-1185">Reference proteome</keyword>
<comment type="caution">
    <text evidence="13">The sequence shown here is derived from an EMBL/GenBank/DDBJ whole genome shotgun (WGS) entry which is preliminary data.</text>
</comment>
<dbReference type="PANTHER" id="PTHR12966">
    <property type="entry name" value="NADH DEHYDROGENASE UBIQUINONE 1 ALPHA SUBCOMPLEX SUBUNIT 13"/>
    <property type="match status" value="1"/>
</dbReference>
<keyword evidence="8 11" id="KW-1133">Transmembrane helix</keyword>
<evidence type="ECO:0000256" key="6">
    <source>
        <dbReference type="ARBA" id="ARBA00022792"/>
    </source>
</evidence>
<evidence type="ECO:0000256" key="8">
    <source>
        <dbReference type="ARBA" id="ARBA00022989"/>
    </source>
</evidence>
<dbReference type="EMBL" id="AVOT02014574">
    <property type="protein sequence ID" value="MBW0498134.1"/>
    <property type="molecule type" value="Genomic_DNA"/>
</dbReference>
<evidence type="ECO:0000313" key="14">
    <source>
        <dbReference type="Proteomes" id="UP000765509"/>
    </source>
</evidence>
<keyword evidence="9 11" id="KW-0496">Mitochondrion</keyword>
<protein>
    <recommendedName>
        <fullName evidence="11">NADH dehydrogenase [ubiquinone] 1 alpha subcomplex subunit 13</fullName>
    </recommendedName>
</protein>
<evidence type="ECO:0000256" key="1">
    <source>
        <dbReference type="ARBA" id="ARBA00004298"/>
    </source>
</evidence>
<organism evidence="13 14">
    <name type="scientific">Austropuccinia psidii MF-1</name>
    <dbReference type="NCBI Taxonomy" id="1389203"/>
    <lineage>
        <taxon>Eukaryota</taxon>
        <taxon>Fungi</taxon>
        <taxon>Dikarya</taxon>
        <taxon>Basidiomycota</taxon>
        <taxon>Pucciniomycotina</taxon>
        <taxon>Pucciniomycetes</taxon>
        <taxon>Pucciniales</taxon>
        <taxon>Sphaerophragmiaceae</taxon>
        <taxon>Austropuccinia</taxon>
    </lineage>
</organism>
<comment type="subcellular location">
    <subcellularLocation>
        <location evidence="1 11">Mitochondrion inner membrane</location>
        <topology evidence="1 11">Single-pass membrane protein</topology>
        <orientation evidence="1 11">Matrix side</orientation>
    </subcellularLocation>
</comment>
<dbReference type="AlphaFoldDB" id="A0A9Q3D7C6"/>
<feature type="transmembrane region" description="Helical" evidence="11">
    <location>
        <begin position="22"/>
        <end position="40"/>
    </location>
</feature>
<evidence type="ECO:0000313" key="13">
    <source>
        <dbReference type="EMBL" id="MBW0498134.1"/>
    </source>
</evidence>
<reference evidence="13" key="1">
    <citation type="submission" date="2021-03" db="EMBL/GenBank/DDBJ databases">
        <title>Draft genome sequence of rust myrtle Austropuccinia psidii MF-1, a brazilian biotype.</title>
        <authorList>
            <person name="Quecine M.C."/>
            <person name="Pachon D.M.R."/>
            <person name="Bonatelli M.L."/>
            <person name="Correr F.H."/>
            <person name="Franceschini L.M."/>
            <person name="Leite T.F."/>
            <person name="Margarido G.R.A."/>
            <person name="Almeida C.A."/>
            <person name="Ferrarezi J.A."/>
            <person name="Labate C.A."/>
        </authorList>
    </citation>
    <scope>NUCLEOTIDE SEQUENCE</scope>
    <source>
        <strain evidence="13">MF-1</strain>
    </source>
</reference>
<dbReference type="PANTHER" id="PTHR12966:SF0">
    <property type="entry name" value="NADH DEHYDROGENASE [UBIQUINONE] 1 ALPHA SUBCOMPLEX SUBUNIT 13"/>
    <property type="match status" value="1"/>
</dbReference>
<evidence type="ECO:0000256" key="7">
    <source>
        <dbReference type="ARBA" id="ARBA00022982"/>
    </source>
</evidence>
<keyword evidence="10 11" id="KW-0472">Membrane</keyword>
<feature type="coiled-coil region" evidence="12">
    <location>
        <begin position="66"/>
        <end position="93"/>
    </location>
</feature>
<dbReference type="GO" id="GO:0045271">
    <property type="term" value="C:respiratory chain complex I"/>
    <property type="evidence" value="ECO:0007669"/>
    <property type="project" value="UniProtKB-UniRule"/>
</dbReference>
<keyword evidence="12" id="KW-0175">Coiled coil</keyword>
<keyword evidence="6 11" id="KW-0999">Mitochondrion inner membrane</keyword>
<dbReference type="InterPro" id="IPR009346">
    <property type="entry name" value="GRIM-19"/>
</dbReference>
<dbReference type="OrthoDB" id="3308at2759"/>
<dbReference type="Proteomes" id="UP000765509">
    <property type="component" value="Unassembled WGS sequence"/>
</dbReference>
<evidence type="ECO:0000256" key="12">
    <source>
        <dbReference type="SAM" id="Coils"/>
    </source>
</evidence>
<name>A0A9Q3D7C6_9BASI</name>
<sequence>ELPPTGGYGPIKFKRNLPVKGPSGLIIFSTVFGICSWGFYKYGQGNLEKLELKREKVWSRIYLLPFLTAESDRDIYRRERAELEREKEIMKDDPNWVVGKSVYNSKKYVPKTIIPL</sequence>
<dbReference type="GO" id="GO:0005743">
    <property type="term" value="C:mitochondrial inner membrane"/>
    <property type="evidence" value="ECO:0007669"/>
    <property type="project" value="UniProtKB-SubCell"/>
</dbReference>
<evidence type="ECO:0000256" key="4">
    <source>
        <dbReference type="ARBA" id="ARBA00022660"/>
    </source>
</evidence>
<evidence type="ECO:0000256" key="11">
    <source>
        <dbReference type="RuleBase" id="RU368034"/>
    </source>
</evidence>
<comment type="similarity">
    <text evidence="2 11">Belongs to the complex I NDUFA13 subunit family.</text>
</comment>
<proteinExistence type="inferred from homology"/>
<keyword evidence="5 11" id="KW-0812">Transmembrane</keyword>
<feature type="non-terminal residue" evidence="13">
    <location>
        <position position="1"/>
    </location>
</feature>
<evidence type="ECO:0000256" key="10">
    <source>
        <dbReference type="ARBA" id="ARBA00023136"/>
    </source>
</evidence>
<comment type="function">
    <text evidence="11">Complex I functions in the transfer of electrons from NADH to the respiratory chain. Accessory subunit of the mitochondrial membrane respiratory chain NADH dehydrogenase (Complex I), that is believed not to be involved in catalysis.</text>
</comment>
<keyword evidence="3 11" id="KW-0813">Transport</keyword>
<evidence type="ECO:0000256" key="9">
    <source>
        <dbReference type="ARBA" id="ARBA00023128"/>
    </source>
</evidence>
<gene>
    <name evidence="13" type="ORF">O181_037849</name>
</gene>